<organism evidence="2 3">
    <name type="scientific">Veillonella montpellierensis DNF00314</name>
    <dbReference type="NCBI Taxonomy" id="1401067"/>
    <lineage>
        <taxon>Bacteria</taxon>
        <taxon>Bacillati</taxon>
        <taxon>Bacillota</taxon>
        <taxon>Negativicutes</taxon>
        <taxon>Veillonellales</taxon>
        <taxon>Veillonellaceae</taxon>
        <taxon>Veillonella</taxon>
    </lineage>
</organism>
<dbReference type="InterPro" id="IPR045403">
    <property type="entry name" value="HTH_59_Firmicutes_type"/>
</dbReference>
<dbReference type="AlphaFoldDB" id="A0A096AM81"/>
<feature type="domain" description="Helix-turn-helix" evidence="1">
    <location>
        <begin position="1"/>
        <end position="64"/>
    </location>
</feature>
<reference evidence="2 3" key="1">
    <citation type="submission" date="2014-07" db="EMBL/GenBank/DDBJ databases">
        <authorList>
            <person name="McCorrison J."/>
            <person name="Sanka R."/>
            <person name="Torralba M."/>
            <person name="Gillis M."/>
            <person name="Haft D.H."/>
            <person name="Methe B."/>
            <person name="Sutton G."/>
            <person name="Nelson K.E."/>
        </authorList>
    </citation>
    <scope>NUCLEOTIDE SEQUENCE [LARGE SCALE GENOMIC DNA]</scope>
    <source>
        <strain evidence="2 3">DNF00314</strain>
    </source>
</reference>
<keyword evidence="3" id="KW-1185">Reference proteome</keyword>
<dbReference type="eggNOG" id="ENOG502ZV8U">
    <property type="taxonomic scope" value="Bacteria"/>
</dbReference>
<evidence type="ECO:0000313" key="3">
    <source>
        <dbReference type="Proteomes" id="UP000029628"/>
    </source>
</evidence>
<dbReference type="Pfam" id="PF20038">
    <property type="entry name" value="HTH_59"/>
    <property type="match status" value="1"/>
</dbReference>
<dbReference type="EMBL" id="JRNT01000007">
    <property type="protein sequence ID" value="KGF47751.1"/>
    <property type="molecule type" value="Genomic_DNA"/>
</dbReference>
<gene>
    <name evidence="2" type="ORF">HMPREF0872_03330</name>
</gene>
<name>A0A096AM81_9FIRM</name>
<accession>A0A096AM81</accession>
<dbReference type="RefSeq" id="WP_038151791.1">
    <property type="nucleotide sequence ID" value="NZ_JRNT01000007.1"/>
</dbReference>
<proteinExistence type="predicted"/>
<evidence type="ECO:0000313" key="2">
    <source>
        <dbReference type="EMBL" id="KGF47751.1"/>
    </source>
</evidence>
<protein>
    <recommendedName>
        <fullName evidence="1">Helix-turn-helix domain-containing protein</fullName>
    </recommendedName>
</protein>
<comment type="caution">
    <text evidence="2">The sequence shown here is derived from an EMBL/GenBank/DDBJ whole genome shotgun (WGS) entry which is preliminary data.</text>
</comment>
<dbReference type="Proteomes" id="UP000029628">
    <property type="component" value="Unassembled WGS sequence"/>
</dbReference>
<sequence>MKIDDIFTTKEASELWGISQETVKKACTGQRNLPPRFTEDECRKSGGAWLVTRQGMERVYGKESGLNRVTEDASEGD</sequence>
<evidence type="ECO:0000259" key="1">
    <source>
        <dbReference type="Pfam" id="PF20038"/>
    </source>
</evidence>